<sequence>MAAARRELRARPYNEKIKPARQGWKGARGRGGLGLSTTEVMTTMVDLFSAQIFKWGVVHCDPHPGNIFIRRLPSGRAELVLIDHGLYVYMSPTFRRQYSAFWKALMTFDNGTIARVTSEWGIRGADFFASATLLRPYEGGDNSLRDSIRKDLEGKTPAERHYAMQQLMKQSLRDMLADEDKWPKELVFIGRNMRIVQGNNQYLGSPVNRVKMMGEWASRSLFQDKNLPVTQRMTNAWRHLLFKAVMFGTDVAFYFFKLRQWLGLGGGMEDEMERRMRGVAQDYGIELQHDVFEG</sequence>
<protein>
    <recommendedName>
        <fullName evidence="1">ABC1 atypical kinase-like domain-containing protein</fullName>
    </recommendedName>
</protein>
<dbReference type="PANTHER" id="PTHR43173:SF37">
    <property type="entry name" value="ABC1 FAMILY PROTEIN C10F6.14C"/>
    <property type="match status" value="1"/>
</dbReference>
<dbReference type="AlphaFoldDB" id="A0A0D9NST4"/>
<dbReference type="InterPro" id="IPR004147">
    <property type="entry name" value="ABC1_dom"/>
</dbReference>
<proteinExistence type="predicted"/>
<dbReference type="PANTHER" id="PTHR43173">
    <property type="entry name" value="ABC1 FAMILY PROTEIN"/>
    <property type="match status" value="1"/>
</dbReference>
<evidence type="ECO:0000313" key="2">
    <source>
        <dbReference type="EMBL" id="KJK75690.1"/>
    </source>
</evidence>
<accession>A0A0D9NST4</accession>
<dbReference type="EMBL" id="KE384749">
    <property type="protein sequence ID" value="KJK75690.1"/>
    <property type="molecule type" value="Genomic_DNA"/>
</dbReference>
<dbReference type="SUPFAM" id="SSF56112">
    <property type="entry name" value="Protein kinase-like (PK-like)"/>
    <property type="match status" value="1"/>
</dbReference>
<evidence type="ECO:0000259" key="1">
    <source>
        <dbReference type="Pfam" id="PF03109"/>
    </source>
</evidence>
<gene>
    <name evidence="2" type="ORF">H634G_09054</name>
</gene>
<dbReference type="Pfam" id="PF03109">
    <property type="entry name" value="ABC1"/>
    <property type="match status" value="1"/>
</dbReference>
<evidence type="ECO:0000313" key="3">
    <source>
        <dbReference type="Proteomes" id="UP000054544"/>
    </source>
</evidence>
<dbReference type="STRING" id="1291518.A0A0D9NST4"/>
<name>A0A0D9NST4_METAN</name>
<dbReference type="Proteomes" id="UP000054544">
    <property type="component" value="Unassembled WGS sequence"/>
</dbReference>
<dbReference type="InterPro" id="IPR011009">
    <property type="entry name" value="Kinase-like_dom_sf"/>
</dbReference>
<feature type="domain" description="ABC1 atypical kinase-like" evidence="1">
    <location>
        <begin position="35"/>
        <end position="115"/>
    </location>
</feature>
<dbReference type="OrthoDB" id="427480at2759"/>
<keyword evidence="3" id="KW-1185">Reference proteome</keyword>
<organism evidence="2 3">
    <name type="scientific">Metarhizium anisopliae BRIP 53293</name>
    <dbReference type="NCBI Taxonomy" id="1291518"/>
    <lineage>
        <taxon>Eukaryota</taxon>
        <taxon>Fungi</taxon>
        <taxon>Dikarya</taxon>
        <taxon>Ascomycota</taxon>
        <taxon>Pezizomycotina</taxon>
        <taxon>Sordariomycetes</taxon>
        <taxon>Hypocreomycetidae</taxon>
        <taxon>Hypocreales</taxon>
        <taxon>Clavicipitaceae</taxon>
        <taxon>Metarhizium</taxon>
    </lineage>
</organism>
<dbReference type="InterPro" id="IPR051130">
    <property type="entry name" value="Mito_struct-func_regulator"/>
</dbReference>
<reference evidence="3" key="1">
    <citation type="journal article" date="2014" name="BMC Genomics">
        <title>The genome sequence of the biocontrol fungus Metarhizium anisopliae and comparative genomics of Metarhizium species.</title>
        <authorList>
            <person name="Pattemore J.A."/>
            <person name="Hane J.K."/>
            <person name="Williams A.H."/>
            <person name="Wilson B.A."/>
            <person name="Stodart B.J."/>
            <person name="Ash G.J."/>
        </authorList>
    </citation>
    <scope>NUCLEOTIDE SEQUENCE [LARGE SCALE GENOMIC DNA]</scope>
    <source>
        <strain evidence="3">BRIP 53293</strain>
    </source>
</reference>